<evidence type="ECO:0000313" key="2">
    <source>
        <dbReference type="EMBL" id="KRK32736.1"/>
    </source>
</evidence>
<dbReference type="PANTHER" id="PTHR40398">
    <property type="entry name" value="PTS SYSTEM GLUCITOL/SORBITOL-SPECIFIC EIIA COMPONENT"/>
    <property type="match status" value="1"/>
</dbReference>
<dbReference type="GO" id="GO:0016301">
    <property type="term" value="F:kinase activity"/>
    <property type="evidence" value="ECO:0007669"/>
    <property type="project" value="TreeGrafter"/>
</dbReference>
<comment type="caution">
    <text evidence="2">The sequence shown here is derived from an EMBL/GenBank/DDBJ whole genome shotgun (WGS) entry which is preliminary data.</text>
</comment>
<sequence length="124" mass="13544">MVDIKATITAIGPEAISPIDPLVILFDEDATVALKQIALLQEFESEDAMSQLTLVPGDQLAIDDQVYHVEYVGEVANDNLQTIGHATLLFTPVPETDRLGNGVYLTPYVKPDFKVGTTITYHTN</sequence>
<dbReference type="InterPro" id="IPR036665">
    <property type="entry name" value="PTS_IIA_glucitol/sorbitol_sf"/>
</dbReference>
<dbReference type="AlphaFoldDB" id="A0A0R1GFC5"/>
<dbReference type="OrthoDB" id="7065254at2"/>
<dbReference type="InterPro" id="IPR004716">
    <property type="entry name" value="PTS_IIA_glucitol/sorbitol-sp"/>
</dbReference>
<dbReference type="STRING" id="1423726.FC07_GL001870"/>
<gene>
    <name evidence="2" type="ORF">FC07_GL001870</name>
</gene>
<dbReference type="Gene3D" id="2.40.33.40">
    <property type="entry name" value="Phosphotransferase system, glucitol/sorbitol-specific IIA component"/>
    <property type="match status" value="1"/>
</dbReference>
<dbReference type="Proteomes" id="UP000051461">
    <property type="component" value="Unassembled WGS sequence"/>
</dbReference>
<dbReference type="GO" id="GO:0008982">
    <property type="term" value="F:protein-N(PI)-phosphohistidine-sugar phosphotransferase activity"/>
    <property type="evidence" value="ECO:0007669"/>
    <property type="project" value="InterPro"/>
</dbReference>
<dbReference type="RefSeq" id="WP_057905722.1">
    <property type="nucleotide sequence ID" value="NZ_AZDA01000137.1"/>
</dbReference>
<dbReference type="GO" id="GO:0005737">
    <property type="term" value="C:cytoplasm"/>
    <property type="evidence" value="ECO:0007669"/>
    <property type="project" value="InterPro"/>
</dbReference>
<dbReference type="PATRIC" id="fig|1423726.3.peg.1940"/>
<organism evidence="2 3">
    <name type="scientific">Loigolactobacillus bifermentans DSM 20003</name>
    <dbReference type="NCBI Taxonomy" id="1423726"/>
    <lineage>
        <taxon>Bacteria</taxon>
        <taxon>Bacillati</taxon>
        <taxon>Bacillota</taxon>
        <taxon>Bacilli</taxon>
        <taxon>Lactobacillales</taxon>
        <taxon>Lactobacillaceae</taxon>
        <taxon>Loigolactobacillus</taxon>
    </lineage>
</organism>
<accession>A0A0R1GFC5</accession>
<name>A0A0R1GFC5_9LACO</name>
<dbReference type="PANTHER" id="PTHR40398:SF1">
    <property type="entry name" value="PTS SYSTEM GLUCITOL_SORBITOL-SPECIFIC EIIA COMPONENT"/>
    <property type="match status" value="1"/>
</dbReference>
<dbReference type="PROSITE" id="PS51097">
    <property type="entry name" value="PTS_EIIA_TYPE_5"/>
    <property type="match status" value="1"/>
</dbReference>
<evidence type="ECO:0000313" key="3">
    <source>
        <dbReference type="Proteomes" id="UP000051461"/>
    </source>
</evidence>
<dbReference type="Pfam" id="PF03829">
    <property type="entry name" value="PTSIIA_gutA"/>
    <property type="match status" value="1"/>
</dbReference>
<keyword evidence="3" id="KW-1185">Reference proteome</keyword>
<dbReference type="EMBL" id="AZDA01000137">
    <property type="protein sequence ID" value="KRK32736.1"/>
    <property type="molecule type" value="Genomic_DNA"/>
</dbReference>
<reference evidence="2 3" key="1">
    <citation type="journal article" date="2015" name="Genome Announc.">
        <title>Expanding the biotechnology potential of lactobacilli through comparative genomics of 213 strains and associated genera.</title>
        <authorList>
            <person name="Sun Z."/>
            <person name="Harris H.M."/>
            <person name="McCann A."/>
            <person name="Guo C."/>
            <person name="Argimon S."/>
            <person name="Zhang W."/>
            <person name="Yang X."/>
            <person name="Jeffery I.B."/>
            <person name="Cooney J.C."/>
            <person name="Kagawa T.F."/>
            <person name="Liu W."/>
            <person name="Song Y."/>
            <person name="Salvetti E."/>
            <person name="Wrobel A."/>
            <person name="Rasinkangas P."/>
            <person name="Parkhill J."/>
            <person name="Rea M.C."/>
            <person name="O'Sullivan O."/>
            <person name="Ritari J."/>
            <person name="Douillard F.P."/>
            <person name="Paul Ross R."/>
            <person name="Yang R."/>
            <person name="Briner A.E."/>
            <person name="Felis G.E."/>
            <person name="de Vos W.M."/>
            <person name="Barrangou R."/>
            <person name="Klaenhammer T.R."/>
            <person name="Caufield P.W."/>
            <person name="Cui Y."/>
            <person name="Zhang H."/>
            <person name="O'Toole P.W."/>
        </authorList>
    </citation>
    <scope>NUCLEOTIDE SEQUENCE [LARGE SCALE GENOMIC DNA]</scope>
    <source>
        <strain evidence="2 3">DSM 20003</strain>
    </source>
</reference>
<evidence type="ECO:0000256" key="1">
    <source>
        <dbReference type="PROSITE-ProRule" id="PRU00420"/>
    </source>
</evidence>
<comment type="caution">
    <text evidence="1">Lacks conserved residue(s) required for the propagation of feature annotation.</text>
</comment>
<proteinExistence type="predicted"/>
<dbReference type="SUPFAM" id="SSF141530">
    <property type="entry name" value="PTSIIA/GutA-like"/>
    <property type="match status" value="1"/>
</dbReference>
<protein>
    <submittedName>
        <fullName evidence="2">Uncharacterized protein</fullName>
    </submittedName>
</protein>
<dbReference type="GO" id="GO:0009401">
    <property type="term" value="P:phosphoenolpyruvate-dependent sugar phosphotransferase system"/>
    <property type="evidence" value="ECO:0007669"/>
    <property type="project" value="InterPro"/>
</dbReference>